<feature type="region of interest" description="Disordered" evidence="1">
    <location>
        <begin position="133"/>
        <end position="160"/>
    </location>
</feature>
<sequence>MIALSKLDDRYFIDLSGRYMWMLGFVIYKHGSPEIVAESHVPRFWSRSVTVEVDLEPGDYVVHVRLDRHLLRAKGYLESQINETNMRKYSKILAERDRSRSIATNYTPDPAHTPSPVDSLAGLSLTEYETKQRQVVVEDEVDQDDEESPLDETEDGEYDPDDVIFLGLRVYTDKSAPATIKGQLRVSQY</sequence>
<keyword evidence="3" id="KW-1185">Reference proteome</keyword>
<organism evidence="2 3">
    <name type="scientific">Hohenbuehelia grisea</name>
    <dbReference type="NCBI Taxonomy" id="104357"/>
    <lineage>
        <taxon>Eukaryota</taxon>
        <taxon>Fungi</taxon>
        <taxon>Dikarya</taxon>
        <taxon>Basidiomycota</taxon>
        <taxon>Agaricomycotina</taxon>
        <taxon>Agaricomycetes</taxon>
        <taxon>Agaricomycetidae</taxon>
        <taxon>Agaricales</taxon>
        <taxon>Pleurotineae</taxon>
        <taxon>Pleurotaceae</taxon>
        <taxon>Hohenbuehelia</taxon>
    </lineage>
</organism>
<reference evidence="3" key="1">
    <citation type="submission" date="2024-06" db="EMBL/GenBank/DDBJ databases">
        <title>Multi-omics analyses provide insights into the biosynthesis of the anticancer antibiotic pleurotin in Hohenbuehelia grisea.</title>
        <authorList>
            <person name="Weaver J.A."/>
            <person name="Alberti F."/>
        </authorList>
    </citation>
    <scope>NUCLEOTIDE SEQUENCE [LARGE SCALE GENOMIC DNA]</scope>
    <source>
        <strain evidence="3">T-177</strain>
    </source>
</reference>
<feature type="compositionally biased region" description="Acidic residues" evidence="1">
    <location>
        <begin position="137"/>
        <end position="160"/>
    </location>
</feature>
<name>A0ABR3JJ28_9AGAR</name>
<evidence type="ECO:0000256" key="1">
    <source>
        <dbReference type="SAM" id="MobiDB-lite"/>
    </source>
</evidence>
<evidence type="ECO:0000313" key="2">
    <source>
        <dbReference type="EMBL" id="KAL0955328.1"/>
    </source>
</evidence>
<evidence type="ECO:0000313" key="3">
    <source>
        <dbReference type="Proteomes" id="UP001556367"/>
    </source>
</evidence>
<dbReference type="EMBL" id="JASNQZ010000007">
    <property type="protein sequence ID" value="KAL0955328.1"/>
    <property type="molecule type" value="Genomic_DNA"/>
</dbReference>
<proteinExistence type="predicted"/>
<protein>
    <submittedName>
        <fullName evidence="2">Uncharacterized protein</fullName>
    </submittedName>
</protein>
<gene>
    <name evidence="2" type="ORF">HGRIS_004213</name>
</gene>
<dbReference type="Proteomes" id="UP001556367">
    <property type="component" value="Unassembled WGS sequence"/>
</dbReference>
<comment type="caution">
    <text evidence="2">The sequence shown here is derived from an EMBL/GenBank/DDBJ whole genome shotgun (WGS) entry which is preliminary data.</text>
</comment>
<accession>A0ABR3JJ28</accession>